<reference evidence="3 4" key="1">
    <citation type="submission" date="2016-02" db="EMBL/GenBank/DDBJ databases">
        <title>Complete Genome Sequences of Lactobacillus johnsonii Strain W1.</title>
        <authorList>
            <person name="Sun Y."/>
            <person name="Wu X."/>
        </authorList>
    </citation>
    <scope>NUCLEOTIDE SEQUENCE [LARGE SCALE GENOMIC DNA]</scope>
    <source>
        <strain evidence="3 4">W1</strain>
    </source>
</reference>
<dbReference type="InterPro" id="IPR018337">
    <property type="entry name" value="Cell_wall/Cho-bd_repeat"/>
</dbReference>
<feature type="repeat" description="Cell wall-binding" evidence="2">
    <location>
        <begin position="394"/>
        <end position="414"/>
    </location>
</feature>
<name>A0A9X0J7M8_LACJH</name>
<dbReference type="PROSITE" id="PS51170">
    <property type="entry name" value="CW"/>
    <property type="match status" value="2"/>
</dbReference>
<evidence type="ECO:0000256" key="2">
    <source>
        <dbReference type="PROSITE-ProRule" id="PRU00591"/>
    </source>
</evidence>
<organism evidence="3 4">
    <name type="scientific">Lactobacillus johnsonii</name>
    <dbReference type="NCBI Taxonomy" id="33959"/>
    <lineage>
        <taxon>Bacteria</taxon>
        <taxon>Bacillati</taxon>
        <taxon>Bacillota</taxon>
        <taxon>Bacilli</taxon>
        <taxon>Lactobacillales</taxon>
        <taxon>Lactobacillaceae</taxon>
        <taxon>Lactobacillus</taxon>
    </lineage>
</organism>
<dbReference type="EMBL" id="LSNG01000017">
    <property type="protein sequence ID" value="KXN76529.1"/>
    <property type="molecule type" value="Genomic_DNA"/>
</dbReference>
<dbReference type="Proteomes" id="UP000070346">
    <property type="component" value="Unassembled WGS sequence"/>
</dbReference>
<keyword evidence="1" id="KW-0677">Repeat</keyword>
<dbReference type="RefSeq" id="WP_061400100.1">
    <property type="nucleotide sequence ID" value="NZ_LSNG01000017.1"/>
</dbReference>
<dbReference type="AlphaFoldDB" id="A0A9X0J7M8"/>
<gene>
    <name evidence="3" type="ORF">AYJ53_00975</name>
</gene>
<evidence type="ECO:0000313" key="3">
    <source>
        <dbReference type="EMBL" id="KXN76529.1"/>
    </source>
</evidence>
<feature type="repeat" description="Cell wall-binding" evidence="2">
    <location>
        <begin position="284"/>
        <end position="304"/>
    </location>
</feature>
<proteinExistence type="predicted"/>
<protein>
    <recommendedName>
        <fullName evidence="5">YSIRK-type signal peptide-containing protein</fullName>
    </recommendedName>
</protein>
<evidence type="ECO:0000256" key="1">
    <source>
        <dbReference type="ARBA" id="ARBA00022737"/>
    </source>
</evidence>
<dbReference type="Gene3D" id="2.10.270.10">
    <property type="entry name" value="Cholin Binding"/>
    <property type="match status" value="3"/>
</dbReference>
<dbReference type="OrthoDB" id="2330199at2"/>
<dbReference type="SUPFAM" id="SSF69360">
    <property type="entry name" value="Cell wall binding repeat"/>
    <property type="match status" value="2"/>
</dbReference>
<dbReference type="Pfam" id="PF01473">
    <property type="entry name" value="Choline_bind_1"/>
    <property type="match status" value="2"/>
</dbReference>
<evidence type="ECO:0008006" key="5">
    <source>
        <dbReference type="Google" id="ProtNLM"/>
    </source>
</evidence>
<evidence type="ECO:0000313" key="4">
    <source>
        <dbReference type="Proteomes" id="UP000070346"/>
    </source>
</evidence>
<accession>A0A9X0J7M8</accession>
<comment type="caution">
    <text evidence="3">The sequence shown here is derived from an EMBL/GenBank/DDBJ whole genome shotgun (WGS) entry which is preliminary data.</text>
</comment>
<sequence>MNFFRNEKQLHFSFRKVGVVLCSIALGLFYVNGTNTLTAKADVISQKETTTVEKNSVKENSDQNEIISSKNIKSDQNKVKKITNYIDDNKSSTIQPSHQNNQIKNNISNSHLIESKSSPIKYISPTYYEYIPTFKSNQTENKIPKQSSQKSTHINQWINQNNKLYYYDKQGRPIANQWAAPTGTTHYFGSEGYTINNQWYTLPDNNTYYFDQTGHTVKNRWYKMPDNNTYYFDQIGRTVKNRWYKMPDNNIYYFDQTGHTVKNRWYKMPDNNTYYFDQTGHTVKNRWYKIPNNNIYYFDQTGHTVKNRWYKMPDNNTYYFDQTGHTVKNRWYKVPDNNTYYFDQIGHTVKNRWYKMPDNNIYYFDQTGHTVKNRWYKMPDNNTYYFDQTGHTVKNRWYKIPNNNIYYFDQTGHTVKNRWYKMPDNNTYYFDQTGHTVKNRWYTLPDTGTYYFDNTGHTVKNRYYSINGTHYWFDNNGHTHSSSSYFQNVSFQIEQHSNGSNQPPTLKLVGALKQKEDVYYIIGNDSQLYAYDTNNFSISDVNGNGGKSITIILKNNGVTLEKNSYVIPTTTISNIRVNTDNSAIQWNNTNGSARVFIKDINGNEKEITDSINFNPSNSYSYDASEYSGTNLYLELKNKDGAIMSTSPKLTIPKVHFVNQPVLKTDFLSLMVTSSANGPYLAIKDLNTGDESWVAGGTQINSIDHTQSIDPIEFCNKNIVIELKDNETIGNSVITSIDPKKIPALAISQPIHIPGIKLTSYYDKTGKKLDANTLLKKYLDPYYLNMYGTRNGNTYVTAVRFNDDHTMSYDTWGINDSRYDGKNFDRVPLLNPGQVTRLVAIPVWGIPASDPSLSTDETVAFIVPNKLLKDVSISNNILTGYNLGSDMDDTISIKIKGENTPLVENVSASQLFGDPFEVDLSKYADRIKNKTLVLTLSRNDPKLPAYEQYLDVKTNKFYYTHENYDYSVPNI</sequence>
<dbReference type="Pfam" id="PF19127">
    <property type="entry name" value="Choline_bind_3"/>
    <property type="match status" value="2"/>
</dbReference>